<comment type="caution">
    <text evidence="9">The sequence shown here is derived from an EMBL/GenBank/DDBJ whole genome shotgun (WGS) entry which is preliminary data.</text>
</comment>
<evidence type="ECO:0000313" key="9">
    <source>
        <dbReference type="EMBL" id="KYG79038.1"/>
    </source>
</evidence>
<dbReference type="Gene3D" id="3.30.470.10">
    <property type="match status" value="1"/>
</dbReference>
<comment type="similarity">
    <text evidence="4">Belongs to the class-IV pyridoxal-phosphate-dependent aminotransferase family.</text>
</comment>
<evidence type="ECO:0000256" key="8">
    <source>
        <dbReference type="ARBA" id="ARBA00049229"/>
    </source>
</evidence>
<dbReference type="EMBL" id="LRDB01000012">
    <property type="protein sequence ID" value="KYG79038.1"/>
    <property type="molecule type" value="Genomic_DNA"/>
</dbReference>
<dbReference type="PANTHER" id="PTHR42743">
    <property type="entry name" value="AMINO-ACID AMINOTRANSFERASE"/>
    <property type="match status" value="1"/>
</dbReference>
<evidence type="ECO:0000256" key="6">
    <source>
        <dbReference type="ARBA" id="ARBA00048212"/>
    </source>
</evidence>
<reference evidence="9 10" key="1">
    <citation type="submission" date="2016-01" db="EMBL/GenBank/DDBJ databases">
        <title>Genome sequencing of Roseivirga echinicomitans KMM 6058.</title>
        <authorList>
            <person name="Selvaratnam C."/>
            <person name="Thevarajoo S."/>
            <person name="Goh K.M."/>
            <person name="Ee R."/>
            <person name="Chan K.-G."/>
            <person name="Chong C.S."/>
        </authorList>
    </citation>
    <scope>NUCLEOTIDE SEQUENCE [LARGE SCALE GENOMIC DNA]</scope>
    <source>
        <strain evidence="9 10">KMM 6058</strain>
    </source>
</reference>
<comment type="pathway">
    <text evidence="3">Amino-acid biosynthesis; L-leucine biosynthesis; L-leucine from 3-methyl-2-oxobutanoate: step 4/4.</text>
</comment>
<dbReference type="AlphaFoldDB" id="A0A150XJW6"/>
<protein>
    <recommendedName>
        <fullName evidence="5">branched-chain-amino-acid transaminase</fullName>
        <ecNumber evidence="5">2.6.1.42</ecNumber>
    </recommendedName>
</protein>
<dbReference type="Proteomes" id="UP000075615">
    <property type="component" value="Unassembled WGS sequence"/>
</dbReference>
<keyword evidence="10" id="KW-1185">Reference proteome</keyword>
<organism evidence="9 10">
    <name type="scientific">Roseivirga echinicomitans</name>
    <dbReference type="NCBI Taxonomy" id="296218"/>
    <lineage>
        <taxon>Bacteria</taxon>
        <taxon>Pseudomonadati</taxon>
        <taxon>Bacteroidota</taxon>
        <taxon>Cytophagia</taxon>
        <taxon>Cytophagales</taxon>
        <taxon>Roseivirgaceae</taxon>
        <taxon>Roseivirga</taxon>
    </lineage>
</organism>
<sequence>MLDTKNRAFCYGDGLFETIVTGPNRINLTDFHFERLIRACKVLDLDSPPFSNQELNNMISQLADINQLNGDLRTRLQVWREEGGLYGPQQSVSSFLLQVAITTKPAFAEGGSIGISTTSKVSQTAISFAKTMSALPYVLAGIEMQQKKLDEIILLDDQGNLAETHSSNLFWIEGDEIFTPSLKTGCIQGIMRRFILEKLEVAEVMSKPERLIQADSVFCSNASGIRYFNSFENKKYSNPEEKLKKLLKLLQPL</sequence>
<comment type="catalytic activity">
    <reaction evidence="7">
        <text>L-isoleucine + 2-oxoglutarate = (S)-3-methyl-2-oxopentanoate + L-glutamate</text>
        <dbReference type="Rhea" id="RHEA:24801"/>
        <dbReference type="ChEBI" id="CHEBI:16810"/>
        <dbReference type="ChEBI" id="CHEBI:29985"/>
        <dbReference type="ChEBI" id="CHEBI:35146"/>
        <dbReference type="ChEBI" id="CHEBI:58045"/>
        <dbReference type="EC" id="2.6.1.42"/>
    </reaction>
</comment>
<dbReference type="Pfam" id="PF01063">
    <property type="entry name" value="Aminotran_4"/>
    <property type="match status" value="1"/>
</dbReference>
<dbReference type="InterPro" id="IPR050571">
    <property type="entry name" value="Class-IV_PLP-Dep_Aminotrnsfr"/>
</dbReference>
<dbReference type="GO" id="GO:0004084">
    <property type="term" value="F:branched-chain-amino-acid transaminase activity"/>
    <property type="evidence" value="ECO:0007669"/>
    <property type="project" value="UniProtKB-EC"/>
</dbReference>
<dbReference type="EC" id="2.6.1.42" evidence="5"/>
<dbReference type="Gene3D" id="3.20.10.10">
    <property type="entry name" value="D-amino Acid Aminotransferase, subunit A, domain 2"/>
    <property type="match status" value="1"/>
</dbReference>
<evidence type="ECO:0000256" key="4">
    <source>
        <dbReference type="ARBA" id="ARBA00009320"/>
    </source>
</evidence>
<accession>A0A150XJW6</accession>
<dbReference type="PANTHER" id="PTHR42743:SF11">
    <property type="entry name" value="AMINODEOXYCHORISMATE LYASE"/>
    <property type="match status" value="1"/>
</dbReference>
<dbReference type="GO" id="GO:0046394">
    <property type="term" value="P:carboxylic acid biosynthetic process"/>
    <property type="evidence" value="ECO:0007669"/>
    <property type="project" value="UniProtKB-ARBA"/>
</dbReference>
<comment type="pathway">
    <text evidence="2">Amino-acid biosynthesis; L-valine biosynthesis; L-valine from pyruvate: step 4/4.</text>
</comment>
<name>A0A150XJW6_9BACT</name>
<comment type="catalytic activity">
    <reaction evidence="6">
        <text>L-valine + 2-oxoglutarate = 3-methyl-2-oxobutanoate + L-glutamate</text>
        <dbReference type="Rhea" id="RHEA:24813"/>
        <dbReference type="ChEBI" id="CHEBI:11851"/>
        <dbReference type="ChEBI" id="CHEBI:16810"/>
        <dbReference type="ChEBI" id="CHEBI:29985"/>
        <dbReference type="ChEBI" id="CHEBI:57762"/>
        <dbReference type="EC" id="2.6.1.42"/>
    </reaction>
</comment>
<evidence type="ECO:0000256" key="2">
    <source>
        <dbReference type="ARBA" id="ARBA00004931"/>
    </source>
</evidence>
<dbReference type="InterPro" id="IPR043132">
    <property type="entry name" value="BCAT-like_C"/>
</dbReference>
<dbReference type="STRING" id="296218.AWN68_05235"/>
<dbReference type="InterPro" id="IPR036038">
    <property type="entry name" value="Aminotransferase-like"/>
</dbReference>
<comment type="pathway">
    <text evidence="1">Amino-acid biosynthesis; L-isoleucine biosynthesis; L-isoleucine from 2-oxobutanoate: step 4/4.</text>
</comment>
<dbReference type="InterPro" id="IPR043131">
    <property type="entry name" value="BCAT-like_N"/>
</dbReference>
<comment type="catalytic activity">
    <reaction evidence="8">
        <text>L-leucine + 2-oxoglutarate = 4-methyl-2-oxopentanoate + L-glutamate</text>
        <dbReference type="Rhea" id="RHEA:18321"/>
        <dbReference type="ChEBI" id="CHEBI:16810"/>
        <dbReference type="ChEBI" id="CHEBI:17865"/>
        <dbReference type="ChEBI" id="CHEBI:29985"/>
        <dbReference type="ChEBI" id="CHEBI:57427"/>
        <dbReference type="EC" id="2.6.1.42"/>
    </reaction>
</comment>
<dbReference type="InterPro" id="IPR001544">
    <property type="entry name" value="Aminotrans_IV"/>
</dbReference>
<gene>
    <name evidence="9" type="ORF">AWN68_05235</name>
</gene>
<evidence type="ECO:0000256" key="1">
    <source>
        <dbReference type="ARBA" id="ARBA00004824"/>
    </source>
</evidence>
<evidence type="ECO:0000256" key="3">
    <source>
        <dbReference type="ARBA" id="ARBA00005072"/>
    </source>
</evidence>
<evidence type="ECO:0000256" key="7">
    <source>
        <dbReference type="ARBA" id="ARBA00048798"/>
    </source>
</evidence>
<proteinExistence type="inferred from homology"/>
<dbReference type="SUPFAM" id="SSF56752">
    <property type="entry name" value="D-aminoacid aminotransferase-like PLP-dependent enzymes"/>
    <property type="match status" value="1"/>
</dbReference>
<evidence type="ECO:0000256" key="5">
    <source>
        <dbReference type="ARBA" id="ARBA00013053"/>
    </source>
</evidence>
<evidence type="ECO:0000313" key="10">
    <source>
        <dbReference type="Proteomes" id="UP000075615"/>
    </source>
</evidence>